<accession>A0A4R5E170</accession>
<dbReference type="EMBL" id="SMFL01000002">
    <property type="protein sequence ID" value="TDE17433.1"/>
    <property type="molecule type" value="Genomic_DNA"/>
</dbReference>
<dbReference type="Gene3D" id="2.40.160.60">
    <property type="entry name" value="Outer membrane protein transport protein (OMPP1/FadL/TodX)"/>
    <property type="match status" value="1"/>
</dbReference>
<comment type="caution">
    <text evidence="2">The sequence shown here is derived from an EMBL/GenBank/DDBJ whole genome shotgun (WGS) entry which is preliminary data.</text>
</comment>
<organism evidence="2 3">
    <name type="scientific">Dyadobacter psychrotolerans</name>
    <dbReference type="NCBI Taxonomy" id="2541721"/>
    <lineage>
        <taxon>Bacteria</taxon>
        <taxon>Pseudomonadati</taxon>
        <taxon>Bacteroidota</taxon>
        <taxon>Cytophagia</taxon>
        <taxon>Cytophagales</taxon>
        <taxon>Spirosomataceae</taxon>
        <taxon>Dyadobacter</taxon>
    </lineage>
</organism>
<name>A0A4R5E170_9BACT</name>
<evidence type="ECO:0000256" key="1">
    <source>
        <dbReference type="SAM" id="SignalP"/>
    </source>
</evidence>
<sequence>MTIKGACGGLVLSLVMGSSVFAQYATDAFRYSEINQTGTARFQALGGNHTALGGDAATISGNPAGLGFYNRSEFSLSPSLSNINTESQYIGNTTSANKSNFNVSNASLIITSKPDFQRKWKRSSFGISYSRQQSLQNSFRYSGVNNKSAYVDQVVQDADRVGWSDKDYDDEFYDNMQTVRYVDHAYYNLQMIYPTKFISTTEGSGAPYARDDSDKVSNQSGQFDATGANTQWTLAYAGNYNDKLYVGGSVGFNRIKYSYTNSFEDSFVNPTVFRSSVKGENLTVTGNGVNATFGIIYKFSPVIQIGGALTSPTFMRIRETFNQYVTADYINGSIRNDQGQDVGPTIEMVSLVPNDFEYSITSPLRGSAGLTYFFKDKGFITGSLEYVGYGAMRARTKFNSDDALNKEFNDDNKTEIQDTYKSGVNVRVGGEYRAGLFRGRLGIAYLSDPYLHTDGVDRSKLLLSAGVGVRSNRFFADISGTLNTYKSAYTPYVLNNAADYSSVNISNRAVNVVLSVGTFF</sequence>
<keyword evidence="1" id="KW-0732">Signal</keyword>
<reference evidence="2 3" key="1">
    <citation type="submission" date="2019-03" db="EMBL/GenBank/DDBJ databases">
        <title>Dyadobacter AR-3-6 sp. nov., isolated from arctic soil.</title>
        <authorList>
            <person name="Chaudhary D.K."/>
        </authorList>
    </citation>
    <scope>NUCLEOTIDE SEQUENCE [LARGE SCALE GENOMIC DNA]</scope>
    <source>
        <strain evidence="2 3">AR-3-6</strain>
    </source>
</reference>
<dbReference type="RefSeq" id="WP_131957299.1">
    <property type="nucleotide sequence ID" value="NZ_SMFL01000002.1"/>
</dbReference>
<dbReference type="SUPFAM" id="SSF56935">
    <property type="entry name" value="Porins"/>
    <property type="match status" value="1"/>
</dbReference>
<dbReference type="AlphaFoldDB" id="A0A4R5E170"/>
<gene>
    <name evidence="2" type="ORF">E0F88_05960</name>
</gene>
<keyword evidence="3" id="KW-1185">Reference proteome</keyword>
<proteinExistence type="predicted"/>
<dbReference type="OrthoDB" id="9765571at2"/>
<evidence type="ECO:0000313" key="2">
    <source>
        <dbReference type="EMBL" id="TDE17433.1"/>
    </source>
</evidence>
<evidence type="ECO:0008006" key="4">
    <source>
        <dbReference type="Google" id="ProtNLM"/>
    </source>
</evidence>
<evidence type="ECO:0000313" key="3">
    <source>
        <dbReference type="Proteomes" id="UP000294850"/>
    </source>
</evidence>
<feature type="signal peptide" evidence="1">
    <location>
        <begin position="1"/>
        <end position="22"/>
    </location>
</feature>
<dbReference type="Proteomes" id="UP000294850">
    <property type="component" value="Unassembled WGS sequence"/>
</dbReference>
<protein>
    <recommendedName>
        <fullName evidence="4">Aromatic hydrocarbon degradation protein</fullName>
    </recommendedName>
</protein>
<feature type="chain" id="PRO_5020909922" description="Aromatic hydrocarbon degradation protein" evidence="1">
    <location>
        <begin position="23"/>
        <end position="520"/>
    </location>
</feature>